<dbReference type="EC" id="2.7.7.7" evidence="3"/>
<evidence type="ECO:0000256" key="1">
    <source>
        <dbReference type="ARBA" id="ARBA00007705"/>
    </source>
</evidence>
<sequence>MKYLFADLETFSPLNLPQVGSFRYAEDCEILLWGYAIDNEPARVWDCTNPQTKEMPEALAKALKEVQAGERKIVWHNGMMFDTVVLAAHGYHIPLEMIVDTMVIAYQHGLPGALGDLCDVLRMPTDKAKDKDGKRLVQLFCKPQPECYKVRRHDRYTKPEDWIKFVNYCRLDVEAERELFKALPKWNCTEWEHRLQVLDAEINRRGVKVDIELAKAAVELSERRKGILAEETQRQTNGEVGAATQRDALIDYMAREYGWKIDTMTKAELEKRVDDPSVPEPVRELLKLRLMSTKTSIQKFKALLRRVNKDGRMRGGLQFRGAARTGRWCLTGDHEVLTPNGWVRLDEWQGGEIACWNVDETVDFMEAKALAFPYEGEMCAIESKRVSQISTPDHRMACAWGTKREWRVKTAEECALGKVRIPYYGRRKLPWFCVEEIPLRVAVMTQADGHFSSRGRVTFHFKKERKVARCQMLLSAAGIRFSRNTYETGTVFTVYPSDIPEWLRAFEEKVFSPALFDADPDVFFDELSFWDGSVSTKNSFQYSTAVRANADFVQAFAHMSGRAAILLERPGRKEGWSTIYTLNIWENGSNRSVVMPEAHSKQAFKGTVYCAETKTGFFMVRRNGRVWVTGNSGRGMQLQNLARPTVSQDEIDFATEVLKQRDGTFECFYDDPSVILPNLLRGEIIAPAGKKLIVADYSNVEGRVLAWLAGEEWKLQAFRDFDAGHGHDLYKLAYAKAFGVKPEDVTKPQRQIGKVLELALGYGGGAAAFARFASGYGMDLNEMAEYVKSSAPRANWLDAADSYSFFAEKKMTGGLEREAFIACDVLKRLWRKTNPKIVQFWANVGQAVQKAIVSRESVRVGYVAFTRTESFLVIRLPSGRLLCYPSPKTNPGVGKDSFTYMGVNQFSRKWEKIESYGAKNVENITQAVACDLLSEGLLRMDAAGYKTVLTIHDEAITEAPDTDEFTFQKMEHLMSTLPDWAPGLPLVAAGYEAYRYRKD</sequence>
<dbReference type="Gene3D" id="3.30.420.10">
    <property type="entry name" value="Ribonuclease H-like superfamily/Ribonuclease H"/>
    <property type="match status" value="1"/>
</dbReference>
<dbReference type="InterPro" id="IPR002298">
    <property type="entry name" value="DNA_polymerase_A"/>
</dbReference>
<comment type="subunit">
    <text evidence="2">Single-chain monomer with multiple functions.</text>
</comment>
<dbReference type="AlphaFoldDB" id="K1JLR9"/>
<dbReference type="STRING" id="742823.HMPREF9465_01261"/>
<dbReference type="Gene3D" id="1.10.150.20">
    <property type="entry name" value="5' to 3' exonuclease, C-terminal subdomain"/>
    <property type="match status" value="1"/>
</dbReference>
<keyword evidence="8" id="KW-1185">Reference proteome</keyword>
<dbReference type="PANTHER" id="PTHR10133">
    <property type="entry name" value="DNA POLYMERASE I"/>
    <property type="match status" value="1"/>
</dbReference>
<dbReference type="GO" id="GO:0003677">
    <property type="term" value="F:DNA binding"/>
    <property type="evidence" value="ECO:0007669"/>
    <property type="project" value="InterPro"/>
</dbReference>
<dbReference type="PANTHER" id="PTHR10133:SF27">
    <property type="entry name" value="DNA POLYMERASE NU"/>
    <property type="match status" value="1"/>
</dbReference>
<dbReference type="SUPFAM" id="SSF56672">
    <property type="entry name" value="DNA/RNA polymerases"/>
    <property type="match status" value="2"/>
</dbReference>
<dbReference type="GO" id="GO:0006261">
    <property type="term" value="P:DNA-templated DNA replication"/>
    <property type="evidence" value="ECO:0007669"/>
    <property type="project" value="InterPro"/>
</dbReference>
<evidence type="ECO:0000259" key="6">
    <source>
        <dbReference type="SMART" id="SM00482"/>
    </source>
</evidence>
<dbReference type="GO" id="GO:0006302">
    <property type="term" value="P:double-strand break repair"/>
    <property type="evidence" value="ECO:0007669"/>
    <property type="project" value="TreeGrafter"/>
</dbReference>
<keyword evidence="4" id="KW-0235">DNA replication</keyword>
<dbReference type="eggNOG" id="COG0749">
    <property type="taxonomic scope" value="Bacteria"/>
</dbReference>
<dbReference type="InterPro" id="IPR012337">
    <property type="entry name" value="RNaseH-like_sf"/>
</dbReference>
<dbReference type="PATRIC" id="fig|742823.3.peg.1249"/>
<accession>K1JLR9</accession>
<evidence type="ECO:0000256" key="5">
    <source>
        <dbReference type="ARBA" id="ARBA00049244"/>
    </source>
</evidence>
<dbReference type="SUPFAM" id="SSF53098">
    <property type="entry name" value="Ribonuclease H-like"/>
    <property type="match status" value="1"/>
</dbReference>
<reference evidence="7 8" key="1">
    <citation type="submission" date="2012-05" db="EMBL/GenBank/DDBJ databases">
        <title>The Genome Sequence of Sutterella wadsworthensis 2_1_59BFAA.</title>
        <authorList>
            <consortium name="The Broad Institute Genome Sequencing Platform"/>
            <person name="Earl A."/>
            <person name="Ward D."/>
            <person name="Feldgarden M."/>
            <person name="Gevers D."/>
            <person name="Daigneault M."/>
            <person name="Strauss J."/>
            <person name="Allen-Vercoe E."/>
            <person name="Walker B."/>
            <person name="Young S.K."/>
            <person name="Zeng Q."/>
            <person name="Gargeya S."/>
            <person name="Fitzgerald M."/>
            <person name="Haas B."/>
            <person name="Abouelleil A."/>
            <person name="Alvarado L."/>
            <person name="Arachchi H.M."/>
            <person name="Berlin A.M."/>
            <person name="Chapman S.B."/>
            <person name="Goldberg J."/>
            <person name="Griggs A."/>
            <person name="Gujja S."/>
            <person name="Hansen M."/>
            <person name="Howarth C."/>
            <person name="Imamovic A."/>
            <person name="Larimer J."/>
            <person name="McCowen C."/>
            <person name="Montmayeur A."/>
            <person name="Murphy C."/>
            <person name="Neiman D."/>
            <person name="Pearson M."/>
            <person name="Priest M."/>
            <person name="Roberts A."/>
            <person name="Saif S."/>
            <person name="Shea T."/>
            <person name="Sisk P."/>
            <person name="Sykes S."/>
            <person name="Wortman J."/>
            <person name="Nusbaum C."/>
            <person name="Birren B."/>
        </authorList>
    </citation>
    <scope>NUCLEOTIDE SEQUENCE [LARGE SCALE GENOMIC DNA]</scope>
    <source>
        <strain evidence="7 8">2_1_59BFAA</strain>
    </source>
</reference>
<dbReference type="InterPro" id="IPR036397">
    <property type="entry name" value="RNaseH_sf"/>
</dbReference>
<dbReference type="HOGENOM" id="CLU_012044_0_0_4"/>
<comment type="caution">
    <text evidence="7">The sequence shown here is derived from an EMBL/GenBank/DDBJ whole genome shotgun (WGS) entry which is preliminary data.</text>
</comment>
<evidence type="ECO:0000256" key="2">
    <source>
        <dbReference type="ARBA" id="ARBA00011541"/>
    </source>
</evidence>
<protein>
    <recommendedName>
        <fullName evidence="3">DNA-directed DNA polymerase</fullName>
        <ecNumber evidence="3">2.7.7.7</ecNumber>
    </recommendedName>
</protein>
<comment type="similarity">
    <text evidence="1">Belongs to the DNA polymerase type-A family.</text>
</comment>
<dbReference type="Proteomes" id="UP000005835">
    <property type="component" value="Unassembled WGS sequence"/>
</dbReference>
<evidence type="ECO:0000256" key="4">
    <source>
        <dbReference type="ARBA" id="ARBA00022705"/>
    </source>
</evidence>
<evidence type="ECO:0000256" key="3">
    <source>
        <dbReference type="ARBA" id="ARBA00012417"/>
    </source>
</evidence>
<comment type="catalytic activity">
    <reaction evidence="5">
        <text>DNA(n) + a 2'-deoxyribonucleoside 5'-triphosphate = DNA(n+1) + diphosphate</text>
        <dbReference type="Rhea" id="RHEA:22508"/>
        <dbReference type="Rhea" id="RHEA-COMP:17339"/>
        <dbReference type="Rhea" id="RHEA-COMP:17340"/>
        <dbReference type="ChEBI" id="CHEBI:33019"/>
        <dbReference type="ChEBI" id="CHEBI:61560"/>
        <dbReference type="ChEBI" id="CHEBI:173112"/>
        <dbReference type="EC" id="2.7.7.7"/>
    </reaction>
</comment>
<organism evidence="7 8">
    <name type="scientific">Sutterella wadsworthensis 2_1_59BFAA</name>
    <dbReference type="NCBI Taxonomy" id="742823"/>
    <lineage>
        <taxon>Bacteria</taxon>
        <taxon>Pseudomonadati</taxon>
        <taxon>Pseudomonadota</taxon>
        <taxon>Betaproteobacteria</taxon>
        <taxon>Burkholderiales</taxon>
        <taxon>Sutterellaceae</taxon>
        <taxon>Sutterella</taxon>
    </lineage>
</organism>
<dbReference type="RefSeq" id="WP_005435216.1">
    <property type="nucleotide sequence ID" value="NZ_JH815516.1"/>
</dbReference>
<name>K1JLR9_9BURK</name>
<dbReference type="InterPro" id="IPR001098">
    <property type="entry name" value="DNA-dir_DNA_pol_A_palm_dom"/>
</dbReference>
<evidence type="ECO:0000313" key="8">
    <source>
        <dbReference type="Proteomes" id="UP000005835"/>
    </source>
</evidence>
<dbReference type="InterPro" id="IPR043502">
    <property type="entry name" value="DNA/RNA_pol_sf"/>
</dbReference>
<dbReference type="GO" id="GO:0003887">
    <property type="term" value="F:DNA-directed DNA polymerase activity"/>
    <property type="evidence" value="ECO:0007669"/>
    <property type="project" value="UniProtKB-EC"/>
</dbReference>
<dbReference type="EMBL" id="ADMG01000031">
    <property type="protein sequence ID" value="EKB31156.1"/>
    <property type="molecule type" value="Genomic_DNA"/>
</dbReference>
<gene>
    <name evidence="7" type="ORF">HMPREF9465_01261</name>
</gene>
<dbReference type="SMART" id="SM00482">
    <property type="entry name" value="POLAc"/>
    <property type="match status" value="1"/>
</dbReference>
<feature type="domain" description="DNA-directed DNA polymerase family A palm" evidence="6">
    <location>
        <begin position="677"/>
        <end position="963"/>
    </location>
</feature>
<evidence type="ECO:0000313" key="7">
    <source>
        <dbReference type="EMBL" id="EKB31156.1"/>
    </source>
</evidence>
<proteinExistence type="inferred from homology"/>
<dbReference type="Pfam" id="PF00476">
    <property type="entry name" value="DNA_pol_A"/>
    <property type="match status" value="1"/>
</dbReference>